<dbReference type="EMBL" id="SJZI01000008">
    <property type="protein sequence ID" value="TCJ17882.1"/>
    <property type="molecule type" value="Genomic_DNA"/>
</dbReference>
<dbReference type="AlphaFoldDB" id="A0A4V2NWM5"/>
<reference evidence="1 2" key="1">
    <citation type="submission" date="2019-03" db="EMBL/GenBank/DDBJ databases">
        <authorList>
            <person name="Kim M.K.M."/>
        </authorList>
    </citation>
    <scope>NUCLEOTIDE SEQUENCE [LARGE SCALE GENOMIC DNA]</scope>
    <source>
        <strain evidence="1 2">17J68-12</strain>
    </source>
</reference>
<protein>
    <submittedName>
        <fullName evidence="1">Uncharacterized protein</fullName>
    </submittedName>
</protein>
<name>A0A4V2NWM5_9BACT</name>
<organism evidence="1 2">
    <name type="scientific">Flaviaesturariibacter flavus</name>
    <dbReference type="NCBI Taxonomy" id="2502780"/>
    <lineage>
        <taxon>Bacteria</taxon>
        <taxon>Pseudomonadati</taxon>
        <taxon>Bacteroidota</taxon>
        <taxon>Chitinophagia</taxon>
        <taxon>Chitinophagales</taxon>
        <taxon>Chitinophagaceae</taxon>
        <taxon>Flaviaestuariibacter</taxon>
    </lineage>
</organism>
<keyword evidence="2" id="KW-1185">Reference proteome</keyword>
<comment type="caution">
    <text evidence="1">The sequence shown here is derived from an EMBL/GenBank/DDBJ whole genome shotgun (WGS) entry which is preliminary data.</text>
</comment>
<dbReference type="Proteomes" id="UP000295334">
    <property type="component" value="Unassembled WGS sequence"/>
</dbReference>
<evidence type="ECO:0000313" key="1">
    <source>
        <dbReference type="EMBL" id="TCJ17882.1"/>
    </source>
</evidence>
<accession>A0A4V2NWM5</accession>
<sequence length="302" mass="35014">MLLGTVARAQDTSDVEAVRRMVNLSEVVVRSDLNVPRFLQRIKNDTSYYKAFKNLHILGYTAENFIELYDKKGRSSASLKSRTRQHREAACRTMEVLEEQVTGDFYNRDREYYYYTAQLYDAFFFTHGRVCGETNIVAGSDLQVRGKSGLDKNKEQLKLLFFKPGQKIPGIPFIGNKLDVFDPEIAPLYNYAIDTSDLNGKACYVFRIERKPELTKSERGDIVFDNITTWFDQKTMEIVGRNYDMSYSAGVYDFDVHMKVEMTKVGPYVVPYTLSYRGNWHLLFKGRERGFFTATLHDFKLP</sequence>
<dbReference type="OrthoDB" id="650691at2"/>
<evidence type="ECO:0000313" key="2">
    <source>
        <dbReference type="Proteomes" id="UP000295334"/>
    </source>
</evidence>
<gene>
    <name evidence="1" type="ORF">EPD60_04375</name>
</gene>
<proteinExistence type="predicted"/>